<dbReference type="GO" id="GO:0007165">
    <property type="term" value="P:signal transduction"/>
    <property type="evidence" value="ECO:0007669"/>
    <property type="project" value="InterPro"/>
</dbReference>
<dbReference type="GO" id="GO:0005547">
    <property type="term" value="F:phosphatidylinositol-3,4,5-trisphosphate binding"/>
    <property type="evidence" value="ECO:0007669"/>
    <property type="project" value="TreeGrafter"/>
</dbReference>
<dbReference type="SUPFAM" id="SSF48350">
    <property type="entry name" value="GTPase activation domain, GAP"/>
    <property type="match status" value="1"/>
</dbReference>
<reference evidence="4" key="1">
    <citation type="submission" date="2024-02" db="UniProtKB">
        <authorList>
            <consortium name="WormBaseParasite"/>
        </authorList>
    </citation>
    <scope>IDENTIFICATION</scope>
</reference>
<protein>
    <recommendedName>
        <fullName evidence="2">Rho-GAP domain-containing protein</fullName>
    </recommendedName>
</protein>
<dbReference type="InterPro" id="IPR000198">
    <property type="entry name" value="RhoGAP_dom"/>
</dbReference>
<feature type="compositionally biased region" description="Polar residues" evidence="1">
    <location>
        <begin position="321"/>
        <end position="334"/>
    </location>
</feature>
<dbReference type="GO" id="GO:0005737">
    <property type="term" value="C:cytoplasm"/>
    <property type="evidence" value="ECO:0007669"/>
    <property type="project" value="TreeGrafter"/>
</dbReference>
<proteinExistence type="predicted"/>
<sequence>MSDRVCEGDFGNAKNEAQIPGAVARPIPKPRTKLPPDSKKLDAEHGQKEGSPTTSGSEIHSEKVPPPRPPPPRLSSKGSLQAPKLPPRPTLPAITPFVDVNKSPSPPPLPPRFGAFPSLPHPILPPMDPPNLLPFDSPVPASPSAKPPYPMEDRLPLHAPKIGWRSHWSSTDDPMEPLPEIPSGIVFRNDNKDLDNVVEKLPVNLVPDRPALPAHFESTRVPELISTNLHLDTPITIEKSTPPIDPVKKGYVEAVADDYVDYVENPIYLRLDSFLQRTFHDTSAKSHSVGYADSSAQIDVAVNLPYVNPPHPSTILPQRPINENSPAKSLLSPSNGFIPSTISPSSLNLMRPSSMILPEKNLPSLPRAPSSELSPGDQTPTLPPLPTTAGKSSESTDTLTPHDLSPSSLSDEDPPTPIAGGQTMFISNNQPPSTPITYPKLPQEINYRSGNSGINDMYSDINTDSFLPSEEDLAHSIEPAVCVDTENNPPSVDGTAVSYSGSAEFFAAKKDKKIAYIRLNHGRISVYDNEDGEINPIAGPFELFKAEFIGRQAETSTIVCRFLTETTDPKKVLKEKDMKKELRFTPDEHIEHWLLLLGQCWLSPWEDLRQSAAEGLIACGRIWLRQGTGHWTCAIAFLQNKLLNYLVQEHADVIYELDLRKVISIKGNLDQSHWCPHVANREKGKEKSGMGPFLISVEGGSVYIECDDASSVVLWRRLLETALMSSPFDLTECRLTYEDIPVHIDKCIRFVTTYGLTQEGLYRKNGRVAEAKKIRESLLQDPWEYRIANDSDETVLAVADVLRQILRQLTSPLFPIQFHEDFFNIYRMYSIGDERSVKKHKEYKELFQRSSFPLVNYSTIRRLIAHLCEVEQNSQHTKASVENLAKIFGPNLFSVESQGVYDTNAPLHLQRTRVEPSWVCYLEDDWHENPVDEPTIGVVADMMKGYAEIFDVTVRESTSRRRIDSMDIVARQHKKPAGNLLVSIHLWERDNQAFNVSSELVAEQVCAEATRRPGFDAPPDGSYAVFEVILNGALSRRLASHEKISSIVVGRWMQWKCNDGFLLFNHDTTQKDPTKSTFSGKVKVAEPGSKSFKSAELAIEEGIKISMYKNNKHIQTWPIDDTLWFVGVTASRKAPMSFSATFFVDTGSVIGERSGWVVSWSTLNERNHFMNAISRAQSRGVPPVLLRL</sequence>
<organism evidence="3 4">
    <name type="scientific">Mesorhabditis belari</name>
    <dbReference type="NCBI Taxonomy" id="2138241"/>
    <lineage>
        <taxon>Eukaryota</taxon>
        <taxon>Metazoa</taxon>
        <taxon>Ecdysozoa</taxon>
        <taxon>Nematoda</taxon>
        <taxon>Chromadorea</taxon>
        <taxon>Rhabditida</taxon>
        <taxon>Rhabditina</taxon>
        <taxon>Rhabditomorpha</taxon>
        <taxon>Rhabditoidea</taxon>
        <taxon>Rhabditidae</taxon>
        <taxon>Mesorhabditinae</taxon>
        <taxon>Mesorhabditis</taxon>
    </lineage>
</organism>
<evidence type="ECO:0000313" key="3">
    <source>
        <dbReference type="Proteomes" id="UP000887575"/>
    </source>
</evidence>
<dbReference type="InterPro" id="IPR052227">
    <property type="entry name" value="Arf-Rho-GAP_ANK-PH_domain"/>
</dbReference>
<dbReference type="PANTHER" id="PTHR45899:SF2">
    <property type="entry name" value="RHO GTPASE ACTIVATING PROTEIN AT 15B, ISOFORM C"/>
    <property type="match status" value="1"/>
</dbReference>
<accession>A0AAF3E8L2</accession>
<dbReference type="WBParaSite" id="MBELARI_LOCUS10256">
    <property type="protein sequence ID" value="MBELARI_LOCUS10256"/>
    <property type="gene ID" value="MBELARI_LOCUS10256"/>
</dbReference>
<keyword evidence="3" id="KW-1185">Reference proteome</keyword>
<dbReference type="Pfam" id="PF00620">
    <property type="entry name" value="RhoGAP"/>
    <property type="match status" value="1"/>
</dbReference>
<feature type="region of interest" description="Disordered" evidence="1">
    <location>
        <begin position="1"/>
        <end position="114"/>
    </location>
</feature>
<dbReference type="Gene3D" id="1.10.555.10">
    <property type="entry name" value="Rho GTPase activation protein"/>
    <property type="match status" value="1"/>
</dbReference>
<evidence type="ECO:0000259" key="2">
    <source>
        <dbReference type="PROSITE" id="PS50238"/>
    </source>
</evidence>
<evidence type="ECO:0000313" key="4">
    <source>
        <dbReference type="WBParaSite" id="MBELARI_LOCUS10256"/>
    </source>
</evidence>
<dbReference type="InterPro" id="IPR008936">
    <property type="entry name" value="Rho_GTPase_activation_prot"/>
</dbReference>
<dbReference type="SMART" id="SM00324">
    <property type="entry name" value="RhoGAP"/>
    <property type="match status" value="1"/>
</dbReference>
<feature type="compositionally biased region" description="Basic and acidic residues" evidence="1">
    <location>
        <begin position="34"/>
        <end position="48"/>
    </location>
</feature>
<feature type="domain" description="Rho-GAP" evidence="2">
    <location>
        <begin position="728"/>
        <end position="950"/>
    </location>
</feature>
<name>A0AAF3E8L2_9BILA</name>
<dbReference type="AlphaFoldDB" id="A0AAF3E8L2"/>
<dbReference type="PROSITE" id="PS50238">
    <property type="entry name" value="RHOGAP"/>
    <property type="match status" value="1"/>
</dbReference>
<dbReference type="Proteomes" id="UP000887575">
    <property type="component" value="Unassembled WGS sequence"/>
</dbReference>
<feature type="region of interest" description="Disordered" evidence="1">
    <location>
        <begin position="357"/>
        <end position="422"/>
    </location>
</feature>
<dbReference type="PANTHER" id="PTHR45899">
    <property type="entry name" value="RHO GTPASE ACTIVATING PROTEIN AT 15B, ISOFORM C"/>
    <property type="match status" value="1"/>
</dbReference>
<feature type="compositionally biased region" description="Low complexity" evidence="1">
    <location>
        <begin position="398"/>
        <end position="409"/>
    </location>
</feature>
<evidence type="ECO:0000256" key="1">
    <source>
        <dbReference type="SAM" id="MobiDB-lite"/>
    </source>
</evidence>
<feature type="region of interest" description="Disordered" evidence="1">
    <location>
        <begin position="311"/>
        <end position="334"/>
    </location>
</feature>